<dbReference type="AlphaFoldDB" id="A0A9D1QT55"/>
<evidence type="ECO:0000313" key="1">
    <source>
        <dbReference type="EMBL" id="HIW72603.1"/>
    </source>
</evidence>
<gene>
    <name evidence="1" type="ORF">H9875_08275</name>
</gene>
<comment type="caution">
    <text evidence="1">The sequence shown here is derived from an EMBL/GenBank/DDBJ whole genome shotgun (WGS) entry which is preliminary data.</text>
</comment>
<reference evidence="1" key="2">
    <citation type="submission" date="2021-04" db="EMBL/GenBank/DDBJ databases">
        <authorList>
            <person name="Gilroy R."/>
        </authorList>
    </citation>
    <scope>NUCLEOTIDE SEQUENCE</scope>
    <source>
        <strain evidence="1">CHK173-259</strain>
    </source>
</reference>
<protein>
    <submittedName>
        <fullName evidence="1">Uncharacterized protein</fullName>
    </submittedName>
</protein>
<dbReference type="Proteomes" id="UP000886822">
    <property type="component" value="Unassembled WGS sequence"/>
</dbReference>
<dbReference type="EMBL" id="DXGJ01000063">
    <property type="protein sequence ID" value="HIW72603.1"/>
    <property type="molecule type" value="Genomic_DNA"/>
</dbReference>
<sequence length="64" mass="7465">MEMRERVEWTLAHLGDDPYVLARRAGVPVRVVTDLIWGHIQIDDLRLADAERLARLCRQQSQQP</sequence>
<organism evidence="1 2">
    <name type="scientific">Candidatus Levilactobacillus faecigallinarum</name>
    <dbReference type="NCBI Taxonomy" id="2838638"/>
    <lineage>
        <taxon>Bacteria</taxon>
        <taxon>Bacillati</taxon>
        <taxon>Bacillota</taxon>
        <taxon>Bacilli</taxon>
        <taxon>Lactobacillales</taxon>
        <taxon>Lactobacillaceae</taxon>
        <taxon>Levilactobacillus</taxon>
    </lineage>
</organism>
<name>A0A9D1QT55_9LACO</name>
<proteinExistence type="predicted"/>
<accession>A0A9D1QT55</accession>
<evidence type="ECO:0000313" key="2">
    <source>
        <dbReference type="Proteomes" id="UP000886822"/>
    </source>
</evidence>
<reference evidence="1" key="1">
    <citation type="journal article" date="2021" name="PeerJ">
        <title>Extensive microbial diversity within the chicken gut microbiome revealed by metagenomics and culture.</title>
        <authorList>
            <person name="Gilroy R."/>
            <person name="Ravi A."/>
            <person name="Getino M."/>
            <person name="Pursley I."/>
            <person name="Horton D.L."/>
            <person name="Alikhan N.F."/>
            <person name="Baker D."/>
            <person name="Gharbi K."/>
            <person name="Hall N."/>
            <person name="Watson M."/>
            <person name="Adriaenssens E.M."/>
            <person name="Foster-Nyarko E."/>
            <person name="Jarju S."/>
            <person name="Secka A."/>
            <person name="Antonio M."/>
            <person name="Oren A."/>
            <person name="Chaudhuri R.R."/>
            <person name="La Ragione R."/>
            <person name="Hildebrand F."/>
            <person name="Pallen M.J."/>
        </authorList>
    </citation>
    <scope>NUCLEOTIDE SEQUENCE</scope>
    <source>
        <strain evidence="1">CHK173-259</strain>
    </source>
</reference>